<evidence type="ECO:0000313" key="1">
    <source>
        <dbReference type="EMBL" id="EEX71144.1"/>
    </source>
</evidence>
<name>C9LI27_9BACT</name>
<gene>
    <name evidence="1" type="ORF">GCWU000325_01884</name>
</gene>
<organism evidence="1 2">
    <name type="scientific">Alloprevotella tannerae ATCC 51259</name>
    <dbReference type="NCBI Taxonomy" id="626522"/>
    <lineage>
        <taxon>Bacteria</taxon>
        <taxon>Pseudomonadati</taxon>
        <taxon>Bacteroidota</taxon>
        <taxon>Bacteroidia</taxon>
        <taxon>Bacteroidales</taxon>
        <taxon>Prevotellaceae</taxon>
        <taxon>Alloprevotella</taxon>
    </lineage>
</organism>
<comment type="caution">
    <text evidence="1">The sequence shown here is derived from an EMBL/GenBank/DDBJ whole genome shotgun (WGS) entry which is preliminary data.</text>
</comment>
<evidence type="ECO:0000313" key="2">
    <source>
        <dbReference type="Proteomes" id="UP000003460"/>
    </source>
</evidence>
<reference evidence="1" key="1">
    <citation type="submission" date="2009-09" db="EMBL/GenBank/DDBJ databases">
        <authorList>
            <person name="Weinstock G."/>
            <person name="Sodergren E."/>
            <person name="Clifton S."/>
            <person name="Fulton L."/>
            <person name="Fulton B."/>
            <person name="Courtney L."/>
            <person name="Fronick C."/>
            <person name="Harrison M."/>
            <person name="Strong C."/>
            <person name="Farmer C."/>
            <person name="Delahaunty K."/>
            <person name="Markovic C."/>
            <person name="Hall O."/>
            <person name="Minx P."/>
            <person name="Tomlinson C."/>
            <person name="Mitreva M."/>
            <person name="Nelson J."/>
            <person name="Hou S."/>
            <person name="Wollam A."/>
            <person name="Pepin K.H."/>
            <person name="Johnson M."/>
            <person name="Bhonagiri V."/>
            <person name="Nash W.E."/>
            <person name="Warren W."/>
            <person name="Chinwalla A."/>
            <person name="Mardis E.R."/>
            <person name="Wilson R.K."/>
        </authorList>
    </citation>
    <scope>NUCLEOTIDE SEQUENCE [LARGE SCALE GENOMIC DNA]</scope>
    <source>
        <strain evidence="1">ATCC 51259</strain>
    </source>
</reference>
<sequence>MLLLIHLAGHLICQSFFHDLPMQALPANLLAKVQQFSFFAKIYVYLVRKTSSVAELSAREIRLIHQQHDIKTTQSLVSPNVASLLRRLSCFFCKHVRNLHYIYCMPFVSVKFL</sequence>
<accession>C9LI27</accession>
<dbReference type="EMBL" id="ACIJ02000022">
    <property type="protein sequence ID" value="EEX71144.1"/>
    <property type="molecule type" value="Genomic_DNA"/>
</dbReference>
<dbReference type="STRING" id="626522.GCWU000325_01884"/>
<protein>
    <submittedName>
        <fullName evidence="1">Uncharacterized protein</fullName>
    </submittedName>
</protein>
<keyword evidence="2" id="KW-1185">Reference proteome</keyword>
<dbReference type="Proteomes" id="UP000003460">
    <property type="component" value="Unassembled WGS sequence"/>
</dbReference>
<dbReference type="AlphaFoldDB" id="C9LI27"/>
<proteinExistence type="predicted"/>
<dbReference type="HOGENOM" id="CLU_2131210_0_0_10"/>